<dbReference type="GO" id="GO:0046930">
    <property type="term" value="C:pore complex"/>
    <property type="evidence" value="ECO:0007669"/>
    <property type="project" value="UniProtKB-KW"/>
</dbReference>
<comment type="subcellular location">
    <subcellularLocation>
        <location evidence="1">Cell outer membrane</location>
        <topology evidence="1">Multi-pass membrane protein</topology>
    </subcellularLocation>
</comment>
<keyword evidence="9" id="KW-0472">Membrane</keyword>
<evidence type="ECO:0000256" key="2">
    <source>
        <dbReference type="ARBA" id="ARBA00011233"/>
    </source>
</evidence>
<evidence type="ECO:0000256" key="3">
    <source>
        <dbReference type="ARBA" id="ARBA00022448"/>
    </source>
</evidence>
<dbReference type="SUPFAM" id="SSF56935">
    <property type="entry name" value="Porins"/>
    <property type="match status" value="1"/>
</dbReference>
<keyword evidence="14" id="KW-1185">Reference proteome</keyword>
<evidence type="ECO:0000256" key="8">
    <source>
        <dbReference type="ARBA" id="ARBA00023114"/>
    </source>
</evidence>
<dbReference type="PRINTS" id="PR00184">
    <property type="entry name" value="NEISSPPORIN"/>
</dbReference>
<name>A0A0K8NZC4_PISS1</name>
<dbReference type="Proteomes" id="UP000037660">
    <property type="component" value="Unassembled WGS sequence"/>
</dbReference>
<evidence type="ECO:0000313" key="13">
    <source>
        <dbReference type="EMBL" id="GAP35731.1"/>
    </source>
</evidence>
<dbReference type="PANTHER" id="PTHR34501:SF9">
    <property type="entry name" value="MAJOR OUTER MEMBRANE PROTEIN P.IA"/>
    <property type="match status" value="1"/>
</dbReference>
<feature type="domain" description="Porin" evidence="12">
    <location>
        <begin position="28"/>
        <end position="320"/>
    </location>
</feature>
<keyword evidence="10" id="KW-0998">Cell outer membrane</keyword>
<dbReference type="InterPro" id="IPR023614">
    <property type="entry name" value="Porin_dom_sf"/>
</dbReference>
<evidence type="ECO:0000256" key="6">
    <source>
        <dbReference type="ARBA" id="ARBA00022729"/>
    </source>
</evidence>
<evidence type="ECO:0000256" key="4">
    <source>
        <dbReference type="ARBA" id="ARBA00022452"/>
    </source>
</evidence>
<evidence type="ECO:0000256" key="5">
    <source>
        <dbReference type="ARBA" id="ARBA00022692"/>
    </source>
</evidence>
<feature type="signal peptide" evidence="11">
    <location>
        <begin position="1"/>
        <end position="40"/>
    </location>
</feature>
<dbReference type="InterPro" id="IPR001702">
    <property type="entry name" value="Porin_Gram-ve"/>
</dbReference>
<dbReference type="GO" id="GO:0015288">
    <property type="term" value="F:porin activity"/>
    <property type="evidence" value="ECO:0007669"/>
    <property type="project" value="UniProtKB-KW"/>
</dbReference>
<reference evidence="13 14" key="2">
    <citation type="journal article" date="2016" name="Science">
        <title>A bacterium that degrades and assimilates poly(ethylene terephthalate).</title>
        <authorList>
            <person name="Yoshida S."/>
            <person name="Hiraga K."/>
            <person name="Takehana T."/>
            <person name="Taniguchi I."/>
            <person name="Yamaji H."/>
            <person name="Maeda Y."/>
            <person name="Toyohara K."/>
            <person name="Miyamoto K."/>
            <person name="Kimura Y."/>
            <person name="Oda K."/>
        </authorList>
    </citation>
    <scope>NUCLEOTIDE SEQUENCE [LARGE SCALE GENOMIC DNA]</scope>
    <source>
        <strain evidence="14">NBRC 110686 / TISTR 2288 / 201-F6</strain>
    </source>
</reference>
<dbReference type="PANTHER" id="PTHR34501">
    <property type="entry name" value="PROTEIN YDDL-RELATED"/>
    <property type="match status" value="1"/>
</dbReference>
<evidence type="ECO:0000259" key="12">
    <source>
        <dbReference type="Pfam" id="PF13609"/>
    </source>
</evidence>
<keyword evidence="3" id="KW-0813">Transport</keyword>
<evidence type="ECO:0000256" key="11">
    <source>
        <dbReference type="SAM" id="SignalP"/>
    </source>
</evidence>
<dbReference type="AlphaFoldDB" id="A0A0K8NZC4"/>
<keyword evidence="4" id="KW-1134">Transmembrane beta strand</keyword>
<accession>A0A0K8NZC4</accession>
<dbReference type="STRING" id="1547922.ISF6_1504"/>
<dbReference type="EMBL" id="BBYR01000027">
    <property type="protein sequence ID" value="GAP35731.1"/>
    <property type="molecule type" value="Genomic_DNA"/>
</dbReference>
<dbReference type="CDD" id="cd00342">
    <property type="entry name" value="gram_neg_porins"/>
    <property type="match status" value="1"/>
</dbReference>
<gene>
    <name evidence="13" type="ORF">ISF6_1504</name>
</gene>
<feature type="chain" id="PRO_5005513516" evidence="11">
    <location>
        <begin position="41"/>
        <end position="339"/>
    </location>
</feature>
<dbReference type="InterPro" id="IPR033900">
    <property type="entry name" value="Gram_neg_porin_domain"/>
</dbReference>
<comment type="subunit">
    <text evidence="2">Homotrimer.</text>
</comment>
<keyword evidence="5" id="KW-0812">Transmembrane</keyword>
<dbReference type="Pfam" id="PF13609">
    <property type="entry name" value="Porin_4"/>
    <property type="match status" value="1"/>
</dbReference>
<dbReference type="SMR" id="A0A0K8NZC4"/>
<protein>
    <submittedName>
        <fullName evidence="13">Porin</fullName>
    </submittedName>
</protein>
<evidence type="ECO:0000313" key="14">
    <source>
        <dbReference type="Proteomes" id="UP000037660"/>
    </source>
</evidence>
<evidence type="ECO:0000256" key="1">
    <source>
        <dbReference type="ARBA" id="ARBA00004571"/>
    </source>
</evidence>
<evidence type="ECO:0000256" key="10">
    <source>
        <dbReference type="ARBA" id="ARBA00023237"/>
    </source>
</evidence>
<keyword evidence="6 11" id="KW-0732">Signal</keyword>
<dbReference type="InterPro" id="IPR050298">
    <property type="entry name" value="Gram-neg_bact_OMP"/>
</dbReference>
<evidence type="ECO:0000256" key="9">
    <source>
        <dbReference type="ARBA" id="ARBA00023136"/>
    </source>
</evidence>
<dbReference type="GO" id="GO:0009279">
    <property type="term" value="C:cell outer membrane"/>
    <property type="evidence" value="ECO:0007669"/>
    <property type="project" value="UniProtKB-SubCell"/>
</dbReference>
<dbReference type="InterPro" id="IPR002299">
    <property type="entry name" value="Porin_Neis"/>
</dbReference>
<reference evidence="14" key="1">
    <citation type="submission" date="2015-07" db="EMBL/GenBank/DDBJ databases">
        <title>Discovery of a poly(ethylene terephthalate assimilation.</title>
        <authorList>
            <person name="Yoshida S."/>
            <person name="Hiraga K."/>
            <person name="Takehana T."/>
            <person name="Taniguchi I."/>
            <person name="Yamaji H."/>
            <person name="Maeda Y."/>
            <person name="Toyohara K."/>
            <person name="Miyamoto K."/>
            <person name="Kimura Y."/>
            <person name="Oda K."/>
        </authorList>
    </citation>
    <scope>NUCLEOTIDE SEQUENCE [LARGE SCALE GENOMIC DNA]</scope>
    <source>
        <strain evidence="14">NBRC 110686 / TISTR 2288 / 201-F6</strain>
    </source>
</reference>
<dbReference type="GO" id="GO:0034220">
    <property type="term" value="P:monoatomic ion transmembrane transport"/>
    <property type="evidence" value="ECO:0007669"/>
    <property type="project" value="InterPro"/>
</dbReference>
<organism evidence="13 14">
    <name type="scientific">Piscinibacter sakaiensis</name>
    <name type="common">Ideonella sakaiensis</name>
    <dbReference type="NCBI Taxonomy" id="1547922"/>
    <lineage>
        <taxon>Bacteria</taxon>
        <taxon>Pseudomonadati</taxon>
        <taxon>Pseudomonadota</taxon>
        <taxon>Betaproteobacteria</taxon>
        <taxon>Burkholderiales</taxon>
        <taxon>Sphaerotilaceae</taxon>
        <taxon>Piscinibacter</taxon>
    </lineage>
</organism>
<dbReference type="Gene3D" id="2.40.160.10">
    <property type="entry name" value="Porin"/>
    <property type="match status" value="1"/>
</dbReference>
<dbReference type="PRINTS" id="PR00182">
    <property type="entry name" value="ECOLNEIPORIN"/>
</dbReference>
<comment type="caution">
    <text evidence="13">The sequence shown here is derived from an EMBL/GenBank/DDBJ whole genome shotgun (WGS) entry which is preliminary data.</text>
</comment>
<proteinExistence type="predicted"/>
<sequence length="339" mass="36694">METSETGSSPQRNRQQREVNMKRTIFVAAIATLAAGSALAQSSVTVYGRLNVTAERFTANKQTTYLLNNNASRIGFKGVEDLGGGLQASFLMESGFSPDTGAASATFWGRESWVAIGGAFGKVRLGNMGRTNAYFTTADYISMHNHDTGTSEDKLYLYPGRATNMIAYTSPSLSGLVVDAQLSLSETSQAGRTYVLTANYDQGPLHLGGSYLQAGAGRPGAKEKEYGLRALYELGDFTVGAYYIRNDNVFGNNGWKRNAVRVSAMYTMGPGELHVNVGKAYAIKGNAITGDDALQATVGYNYNLSKRTKVYTYYTRVTDDARLYTGKYGTLAAGIRHNF</sequence>
<keyword evidence="8" id="KW-0626">Porin</keyword>
<keyword evidence="7" id="KW-0406">Ion transport</keyword>
<evidence type="ECO:0000256" key="7">
    <source>
        <dbReference type="ARBA" id="ARBA00023065"/>
    </source>
</evidence>